<proteinExistence type="predicted"/>
<feature type="repeat" description="ANK" evidence="3">
    <location>
        <begin position="1658"/>
        <end position="1690"/>
    </location>
</feature>
<dbReference type="InterPro" id="IPR000845">
    <property type="entry name" value="Nucleoside_phosphorylase_d"/>
</dbReference>
<keyword evidence="8" id="KW-1185">Reference proteome</keyword>
<dbReference type="Pfam" id="PF12796">
    <property type="entry name" value="Ank_2"/>
    <property type="match status" value="4"/>
</dbReference>
<evidence type="ECO:0000256" key="2">
    <source>
        <dbReference type="ARBA" id="ARBA00023043"/>
    </source>
</evidence>
<feature type="repeat" description="ANK" evidence="3">
    <location>
        <begin position="1392"/>
        <end position="1424"/>
    </location>
</feature>
<feature type="repeat" description="ANK" evidence="3">
    <location>
        <begin position="1791"/>
        <end position="1823"/>
    </location>
</feature>
<dbReference type="PRINTS" id="PR01415">
    <property type="entry name" value="ANKYRIN"/>
</dbReference>
<keyword evidence="2 3" id="KW-0040">ANK repeat</keyword>
<feature type="repeat" description="ANK" evidence="3">
    <location>
        <begin position="1525"/>
        <end position="1557"/>
    </location>
</feature>
<organism evidence="7 8">
    <name type="scientific">Purpureocillium lavendulum</name>
    <dbReference type="NCBI Taxonomy" id="1247861"/>
    <lineage>
        <taxon>Eukaryota</taxon>
        <taxon>Fungi</taxon>
        <taxon>Dikarya</taxon>
        <taxon>Ascomycota</taxon>
        <taxon>Pezizomycotina</taxon>
        <taxon>Sordariomycetes</taxon>
        <taxon>Hypocreomycetidae</taxon>
        <taxon>Hypocreales</taxon>
        <taxon>Ophiocordycipitaceae</taxon>
        <taxon>Purpureocillium</taxon>
    </lineage>
</organism>
<dbReference type="Proteomes" id="UP001163105">
    <property type="component" value="Unassembled WGS sequence"/>
</dbReference>
<name>A0AB34FRH1_9HYPO</name>
<dbReference type="SUPFAM" id="SSF48403">
    <property type="entry name" value="Ankyrin repeat"/>
    <property type="match status" value="2"/>
</dbReference>
<dbReference type="SUPFAM" id="SSF56112">
    <property type="entry name" value="Protein kinase-like (PK-like)"/>
    <property type="match status" value="1"/>
</dbReference>
<feature type="repeat" description="ANK" evidence="3">
    <location>
        <begin position="1559"/>
        <end position="1591"/>
    </location>
</feature>
<feature type="repeat" description="ANK" evidence="3">
    <location>
        <begin position="1325"/>
        <end position="1357"/>
    </location>
</feature>
<feature type="repeat" description="ANK" evidence="3">
    <location>
        <begin position="1425"/>
        <end position="1457"/>
    </location>
</feature>
<dbReference type="Pfam" id="PF24883">
    <property type="entry name" value="NPHP3_N"/>
    <property type="match status" value="1"/>
</dbReference>
<feature type="domain" description="Nucleoside phosphorylase" evidence="4">
    <location>
        <begin position="454"/>
        <end position="709"/>
    </location>
</feature>
<dbReference type="InterPro" id="IPR002110">
    <property type="entry name" value="Ankyrin_rpt"/>
</dbReference>
<dbReference type="Gene3D" id="1.25.40.20">
    <property type="entry name" value="Ankyrin repeat-containing domain"/>
    <property type="match status" value="7"/>
</dbReference>
<dbReference type="Pfam" id="PF01636">
    <property type="entry name" value="APH"/>
    <property type="match status" value="1"/>
</dbReference>
<feature type="repeat" description="ANK" evidence="3">
    <location>
        <begin position="1359"/>
        <end position="1391"/>
    </location>
</feature>
<dbReference type="InterPro" id="IPR011009">
    <property type="entry name" value="Kinase-like_dom_sf"/>
</dbReference>
<dbReference type="InterPro" id="IPR027417">
    <property type="entry name" value="P-loop_NTPase"/>
</dbReference>
<dbReference type="Pfam" id="PF00023">
    <property type="entry name" value="Ank"/>
    <property type="match status" value="6"/>
</dbReference>
<dbReference type="InterPro" id="IPR036770">
    <property type="entry name" value="Ankyrin_rpt-contain_sf"/>
</dbReference>
<dbReference type="InterPro" id="IPR056884">
    <property type="entry name" value="NPHP3-like_N"/>
</dbReference>
<dbReference type="Gene3D" id="3.40.50.1580">
    <property type="entry name" value="Nucleoside phosphorylase domain"/>
    <property type="match status" value="1"/>
</dbReference>
<feature type="domain" description="Aminoglycoside phosphotransferase" evidence="5">
    <location>
        <begin position="39"/>
        <end position="301"/>
    </location>
</feature>
<protein>
    <submittedName>
        <fullName evidence="7">Delta(8)-fatty-acid desaturase</fullName>
    </submittedName>
</protein>
<feature type="repeat" description="ANK" evidence="3">
    <location>
        <begin position="1492"/>
        <end position="1524"/>
    </location>
</feature>
<evidence type="ECO:0000259" key="6">
    <source>
        <dbReference type="Pfam" id="PF24883"/>
    </source>
</evidence>
<dbReference type="SUPFAM" id="SSF53167">
    <property type="entry name" value="Purine and uridine phosphorylases"/>
    <property type="match status" value="1"/>
</dbReference>
<feature type="repeat" description="ANK" evidence="3">
    <location>
        <begin position="1824"/>
        <end position="1856"/>
    </location>
</feature>
<dbReference type="SMART" id="SM00248">
    <property type="entry name" value="ANK"/>
    <property type="match status" value="19"/>
</dbReference>
<dbReference type="SUPFAM" id="SSF52540">
    <property type="entry name" value="P-loop containing nucleoside triphosphate hydrolases"/>
    <property type="match status" value="1"/>
</dbReference>
<feature type="domain" description="Nephrocystin 3-like N-terminal" evidence="6">
    <location>
        <begin position="766"/>
        <end position="940"/>
    </location>
</feature>
<dbReference type="InterPro" id="IPR035994">
    <property type="entry name" value="Nucleoside_phosphorylase_sf"/>
</dbReference>
<feature type="repeat" description="ANK" evidence="3">
    <location>
        <begin position="1691"/>
        <end position="1723"/>
    </location>
</feature>
<keyword evidence="1" id="KW-0677">Repeat</keyword>
<feature type="repeat" description="ANK" evidence="3">
    <location>
        <begin position="1625"/>
        <end position="1657"/>
    </location>
</feature>
<gene>
    <name evidence="7" type="ORF">O9K51_06735</name>
</gene>
<feature type="repeat" description="ANK" evidence="3">
    <location>
        <begin position="1458"/>
        <end position="1490"/>
    </location>
</feature>
<evidence type="ECO:0000259" key="4">
    <source>
        <dbReference type="Pfam" id="PF01048"/>
    </source>
</evidence>
<dbReference type="InterPro" id="IPR002575">
    <property type="entry name" value="Aminoglycoside_PTrfase"/>
</dbReference>
<evidence type="ECO:0000256" key="1">
    <source>
        <dbReference type="ARBA" id="ARBA00022737"/>
    </source>
</evidence>
<feature type="repeat" description="ANK" evidence="3">
    <location>
        <begin position="1724"/>
        <end position="1756"/>
    </location>
</feature>
<dbReference type="EMBL" id="JAQHRD010000005">
    <property type="protein sequence ID" value="KAJ6440942.1"/>
    <property type="molecule type" value="Genomic_DNA"/>
</dbReference>
<feature type="repeat" description="ANK" evidence="3">
    <location>
        <begin position="1857"/>
        <end position="1889"/>
    </location>
</feature>
<comment type="caution">
    <text evidence="7">The sequence shown here is derived from an EMBL/GenBank/DDBJ whole genome shotgun (WGS) entry which is preliminary data.</text>
</comment>
<dbReference type="PROSITE" id="PS50297">
    <property type="entry name" value="ANK_REP_REGION"/>
    <property type="match status" value="17"/>
</dbReference>
<dbReference type="GO" id="GO:0003824">
    <property type="term" value="F:catalytic activity"/>
    <property type="evidence" value="ECO:0007669"/>
    <property type="project" value="InterPro"/>
</dbReference>
<accession>A0AB34FRH1</accession>
<dbReference type="Gene3D" id="3.40.50.300">
    <property type="entry name" value="P-loop containing nucleotide triphosphate hydrolases"/>
    <property type="match status" value="1"/>
</dbReference>
<dbReference type="PANTHER" id="PTHR24198">
    <property type="entry name" value="ANKYRIN REPEAT AND PROTEIN KINASE DOMAIN-CONTAINING PROTEIN"/>
    <property type="match status" value="1"/>
</dbReference>
<dbReference type="PANTHER" id="PTHR24198:SF165">
    <property type="entry name" value="ANKYRIN REPEAT-CONTAINING PROTEIN-RELATED"/>
    <property type="match status" value="1"/>
</dbReference>
<evidence type="ECO:0000259" key="5">
    <source>
        <dbReference type="Pfam" id="PF01636"/>
    </source>
</evidence>
<evidence type="ECO:0000313" key="7">
    <source>
        <dbReference type="EMBL" id="KAJ6440942.1"/>
    </source>
</evidence>
<evidence type="ECO:0000256" key="3">
    <source>
        <dbReference type="PROSITE-ProRule" id="PRU00023"/>
    </source>
</evidence>
<feature type="repeat" description="ANK" evidence="3">
    <location>
        <begin position="1757"/>
        <end position="1789"/>
    </location>
</feature>
<dbReference type="Pfam" id="PF01048">
    <property type="entry name" value="PNP_UDP_1"/>
    <property type="match status" value="1"/>
</dbReference>
<dbReference type="GO" id="GO:0009116">
    <property type="term" value="P:nucleoside metabolic process"/>
    <property type="evidence" value="ECO:0007669"/>
    <property type="project" value="InterPro"/>
</dbReference>
<dbReference type="PROSITE" id="PS50088">
    <property type="entry name" value="ANK_REPEAT"/>
    <property type="match status" value="17"/>
</dbReference>
<evidence type="ECO:0000313" key="8">
    <source>
        <dbReference type="Proteomes" id="UP001163105"/>
    </source>
</evidence>
<feature type="repeat" description="ANK" evidence="3">
    <location>
        <begin position="1592"/>
        <end position="1624"/>
    </location>
</feature>
<sequence length="1901" mass="209623">MFGAFSWAIILKFDDDVEWVFRSPRTDHVEISRDTSCRVLASEAATLRYLRQHTSIPVPDVHDFSTTFQCGIGVPYILMSKAPGIPLSTFRWQTACHDRAKTSGPKDSDRALTQNERSKIMEQLGRLMAQLSLLRFPTIGSLFEQDAGEYGIEECMSPGYVLHGRDELHGIGRGPFFEDHEHFSSLVSAFRSQAEELSMGYHILLAPTPAPREYRSFAEFYTAQMLWNDYAAVGDKTESSNNRLAYCIAATYLQDQVVPYLGVSRSNQGGFPLYHHDLSTQNIFVDEHFNITCIIDWAFASTVPHAQLYATPGLPHPRDLITDQKLVEAFRSGFTDDGKSSSTMLPGVAPESAHWKVGEAVSRFMLLVRFDALQDYPLLEELHTIIRGHITSEKESLQGPDSNIGRLDSEQDTCLPIRQCSDYTVGWICALSIELAASHAMLDCIHESLATEASDSNIYTLGSIGRHNIVLACLPENHYGTNSAAIVASNMLRSFPSICIRLMVGIGGGVPGNIDMRLGDIVVSHRVMQYDLGKVAGDGQFQRTAVPKMPPLPLSTAVSKLRAVHESEPSHVPSFLREMLEKHPEMTKYAHPGTQHDLLFRAEYNHDPIKETCNECHGSMLANRGPRKNCNPNIHYGGIASGNQVMKHGTTRDRLARELDVICFEMEAAGLMDHFPCLVIRGICDYSDSHKNKQWQEYAAAAAAAYAKELLSVIPAADINIMTTRSSTFSADPESLQERRRQLLDSLRFEQIDSRQSNIKGAHTTTCKWLLTHPDYLMWLDSAQLIEHYGFLWISGKPGAGKSTIMKFAYTTTKRRPDNNSATASFFFNARGELLERSTTGMYRSLLLQLLESFPDLQEVVDNLHVAPLDQNCRCPPLDILQGLFANAVSSLGQRSFTCFIDALDECDEQQVRDMVSFFEELGQMATECNVQLRICFSSRHYPYIYIRHGLRLKLEDESGHEEDLAKYVRGRLEADTGNSGPLVDDIRKTILEKATGVFMWVVLVVDILNKEFRKGRIPAVRKRLAEIPNELSDLFKDMLRRDNENMSDLLLCIQWILYGKRPLKREEFYCAMWSGISSEDLAACDFGDVTCDAMDRFVVSTSKGIAEVTKSKSYTVQFIHESVRDFLVKDNGLRDLWPELGDDVESISHESLKQCCQTYIELNMAACVPIRERLQEPGFDAVQAREAASEKVPFLEYAAQHVLYHANGAATRISQDRFLAQFPLSGWLNLVNMFERYKIRRYTSHASFLYILAEKGFSRLIRTRLDRDLDINILGERHRYPLFAALVNGHRDAVRALLGWGTPPPEGTDIADGLEYGKEHSVKKGKSPLLWAVHSGHDAVVEALIQRGANVDARNTSDGTIALVCAARNGHESSVRLLIDSGADVNAQDRSSHTALQMAAQNGHESSVRLLIDSGADVNAQDGSGHTALHWAAQNGHQAIVRLLIDRDTDVNAQDGSGHTALRMAAQNGHGPIVRLLIDSGANVDARYTPDGTIALVWAARNGHEAIVRLLSDRGTDVNAQDGSGHTALHWAAQNGHEATTLILIDSGADVNAKGRLDGSTALQWAAQAGHKAIMRMLIDSGADINVKDIYGRTVLQSAAQHGHEAIVRLLIHSDADVNAQDGSGHTALRMAAQNGHESSVRLLIDSGADINAQDGSGHTALRMAAQNGHGPIVRLLIDRGTDVNAQDGSGHTALHWAAQNGHQAIVRLLIDRGTDVNAQDGSGHTALHWAAQNGHQAIVRLLIDRGTDVNAQDGSGHTALHWAAQNGHEATTLILIDSGADVNAKGRLDGSTALQWAAQAGHKAIMRMLIDSGADINVKDIYGRTVLQSAAQHGHEAIVRLLIHSDADVNAQDGSGHTALRMAGLNGHGPIVRLLIHSGANVDAEDRWPLRMAMGLGIL</sequence>
<reference evidence="7" key="1">
    <citation type="submission" date="2023-01" db="EMBL/GenBank/DDBJ databases">
        <title>The growth and conidiation of Purpureocillium lavendulum are regulated by nitrogen source and histone H3K14 acetylation.</title>
        <authorList>
            <person name="Tang P."/>
            <person name="Han J."/>
            <person name="Zhang C."/>
            <person name="Tang P."/>
            <person name="Qi F."/>
            <person name="Zhang K."/>
            <person name="Liang L."/>
        </authorList>
    </citation>
    <scope>NUCLEOTIDE SEQUENCE</scope>
    <source>
        <strain evidence="7">YMF1.00683</strain>
    </source>
</reference>